<dbReference type="PANTHER" id="PTHR12169">
    <property type="entry name" value="ATPASE N2B"/>
    <property type="match status" value="1"/>
</dbReference>
<sequence>MDVSSPPPLRVRYEQLIASRAIEPDAAQTEAVSKLETLEAHLDHYKPRKPGLFGRLFAEGTPPPRGLYIHGEVGRGKTMLMDLFFQSSTVIYKRRSHFHEFMSDVHDRIFNFRQRIAKREIADADPIHLTANSIFEEAWLLCFDEFHVTDIADAMILGRLFARLFELGTVIVATSNVAPEDLYKGGLNRALFLPFIAEIEERMEVLRLDARTDYRMEKLSGIKMWLVPDDTTAAAKLDTAWLKLTGSVDAPSRDIALKGRVLHIDHSAHGVARFTFEDLCERPLGPPDFLRIARDYHTVLIDHVPVMEFEERNPAKRFISLIDALYDNKVKLMASAAAEPSSIYRSEEGVEAREFARTVSRIIEMGSDSYLALPHGRSDSAASGASTGLVET</sequence>
<name>A0A090MU33_AFIFE</name>
<proteinExistence type="predicted"/>
<keyword evidence="4" id="KW-1185">Reference proteome</keyword>
<evidence type="ECO:0000313" key="4">
    <source>
        <dbReference type="Proteomes" id="UP000035762"/>
    </source>
</evidence>
<gene>
    <name evidence="3" type="ORF">BN961_03193</name>
</gene>
<keyword evidence="1" id="KW-0547">Nucleotide-binding</keyword>
<dbReference type="PANTHER" id="PTHR12169:SF6">
    <property type="entry name" value="AFG1-LIKE ATPASE"/>
    <property type="match status" value="1"/>
</dbReference>
<evidence type="ECO:0000256" key="1">
    <source>
        <dbReference type="ARBA" id="ARBA00022741"/>
    </source>
</evidence>
<dbReference type="SUPFAM" id="SSF52540">
    <property type="entry name" value="P-loop containing nucleoside triphosphate hydrolases"/>
    <property type="match status" value="1"/>
</dbReference>
<dbReference type="Proteomes" id="UP000035762">
    <property type="component" value="Unassembled WGS sequence"/>
</dbReference>
<dbReference type="InterPro" id="IPR005654">
    <property type="entry name" value="ATPase_AFG1-like"/>
</dbReference>
<dbReference type="NCBIfam" id="NF040713">
    <property type="entry name" value="ZapE"/>
    <property type="match status" value="1"/>
</dbReference>
<protein>
    <submittedName>
        <fullName evidence="3">AFG1-like ATPase</fullName>
    </submittedName>
</protein>
<dbReference type="RefSeq" id="WP_009341250.1">
    <property type="nucleotide sequence ID" value="NZ_CCAZ020000002.1"/>
</dbReference>
<evidence type="ECO:0000313" key="3">
    <source>
        <dbReference type="EMBL" id="CEG09762.1"/>
    </source>
</evidence>
<comment type="caution">
    <text evidence="3">The sequence shown here is derived from an EMBL/GenBank/DDBJ whole genome shotgun (WGS) entry which is preliminary data.</text>
</comment>
<dbReference type="EMBL" id="CCAZ020000002">
    <property type="protein sequence ID" value="CEG09762.1"/>
    <property type="molecule type" value="Genomic_DNA"/>
</dbReference>
<dbReference type="OrthoDB" id="9774491at2"/>
<organism evidence="3 4">
    <name type="scientific">Afipia felis</name>
    <name type="common">Cat scratch disease bacillus</name>
    <dbReference type="NCBI Taxonomy" id="1035"/>
    <lineage>
        <taxon>Bacteria</taxon>
        <taxon>Pseudomonadati</taxon>
        <taxon>Pseudomonadota</taxon>
        <taxon>Alphaproteobacteria</taxon>
        <taxon>Hyphomicrobiales</taxon>
        <taxon>Nitrobacteraceae</taxon>
        <taxon>Afipia</taxon>
    </lineage>
</organism>
<dbReference type="Pfam" id="PF03969">
    <property type="entry name" value="AFG1_ATPase"/>
    <property type="match status" value="1"/>
</dbReference>
<dbReference type="InterPro" id="IPR027417">
    <property type="entry name" value="P-loop_NTPase"/>
</dbReference>
<keyword evidence="2" id="KW-0067">ATP-binding</keyword>
<dbReference type="STRING" id="1035.BN961_03193"/>
<reference evidence="3 4" key="1">
    <citation type="journal article" date="2014" name="Genome Announc.">
        <title>Genome Sequence of Afipia felis Strain 76713, Isolated in Hospital Water Using an Amoeba Co-Culture Procedure.</title>
        <authorList>
            <person name="Benamar S."/>
            <person name="La Scola B."/>
            <person name="Croce O."/>
        </authorList>
    </citation>
    <scope>NUCLEOTIDE SEQUENCE [LARGE SCALE GENOMIC DNA]</scope>
    <source>
        <strain evidence="3 4">76713</strain>
    </source>
</reference>
<dbReference type="Gene3D" id="3.40.50.300">
    <property type="entry name" value="P-loop containing nucleotide triphosphate hydrolases"/>
    <property type="match status" value="1"/>
</dbReference>
<accession>A0A090MU33</accession>
<dbReference type="GO" id="GO:0016887">
    <property type="term" value="F:ATP hydrolysis activity"/>
    <property type="evidence" value="ECO:0007669"/>
    <property type="project" value="InterPro"/>
</dbReference>
<dbReference type="GO" id="GO:0005737">
    <property type="term" value="C:cytoplasm"/>
    <property type="evidence" value="ECO:0007669"/>
    <property type="project" value="TreeGrafter"/>
</dbReference>
<dbReference type="GO" id="GO:0005524">
    <property type="term" value="F:ATP binding"/>
    <property type="evidence" value="ECO:0007669"/>
    <property type="project" value="UniProtKB-KW"/>
</dbReference>
<evidence type="ECO:0000256" key="2">
    <source>
        <dbReference type="ARBA" id="ARBA00022840"/>
    </source>
</evidence>
<dbReference type="AlphaFoldDB" id="A0A090MU33"/>